<dbReference type="InterPro" id="IPR036890">
    <property type="entry name" value="HATPase_C_sf"/>
</dbReference>
<dbReference type="GO" id="GO:0000155">
    <property type="term" value="F:phosphorelay sensor kinase activity"/>
    <property type="evidence" value="ECO:0007669"/>
    <property type="project" value="InterPro"/>
</dbReference>
<dbReference type="InterPro" id="IPR050428">
    <property type="entry name" value="TCS_sensor_his_kinase"/>
</dbReference>
<evidence type="ECO:0000256" key="2">
    <source>
        <dbReference type="ARBA" id="ARBA00012438"/>
    </source>
</evidence>
<dbReference type="AlphaFoldDB" id="A0A3R9MGR7"/>
<keyword evidence="8" id="KW-0472">Membrane</keyword>
<feature type="domain" description="Histidine kinase" evidence="9">
    <location>
        <begin position="212"/>
        <end position="422"/>
    </location>
</feature>
<dbReference type="InterPro" id="IPR036097">
    <property type="entry name" value="HisK_dim/P_sf"/>
</dbReference>
<keyword evidence="11" id="KW-1185">Reference proteome</keyword>
<dbReference type="Pfam" id="PF00512">
    <property type="entry name" value="HisKA"/>
    <property type="match status" value="1"/>
</dbReference>
<organism evidence="10 11">
    <name type="scientific">Hymenobacter metallilatus</name>
    <dbReference type="NCBI Taxonomy" id="2493666"/>
    <lineage>
        <taxon>Bacteria</taxon>
        <taxon>Pseudomonadati</taxon>
        <taxon>Bacteroidota</taxon>
        <taxon>Cytophagia</taxon>
        <taxon>Cytophagales</taxon>
        <taxon>Hymenobacteraceae</taxon>
        <taxon>Hymenobacter</taxon>
    </lineage>
</organism>
<keyword evidence="4" id="KW-0808">Transferase</keyword>
<dbReference type="SUPFAM" id="SSF47384">
    <property type="entry name" value="Homodimeric domain of signal transducing histidine kinase"/>
    <property type="match status" value="1"/>
</dbReference>
<dbReference type="PANTHER" id="PTHR45436">
    <property type="entry name" value="SENSOR HISTIDINE KINASE YKOH"/>
    <property type="match status" value="1"/>
</dbReference>
<dbReference type="SMART" id="SM00387">
    <property type="entry name" value="HATPase_c"/>
    <property type="match status" value="1"/>
</dbReference>
<sequence length="432" mass="48573">MKLLTKTNRYYLLLTTVLFVAASALLYYGLYGALQHEVEEQLFNRQVYLQRRVQRGADLPTSPFEYQMAVSARPRRVGYADTLLLDPQEQEMVPHRQLTFPLRVQGQLVWVTLRKSLVETEDVLAVVLGVMVSVLGLLLLGVVLLNRWLGQWLWAPFRTTLEVLRNYGVQQDQVLSFPPTSTDEFAELNQALTLLSHRLVAEYEAMREFTANAAHETQTPLAIMQAQLEQMLQLPELENPVLATLVSELYGATLRLSRLHQALTLLSKIENHQFADATPVKLDQLVAEKTAQFESLAEVRHVRLRTHIHGVPALHMHPGLADSLVHNLLQNAIKHNHRGGTIDLTLTPTHLEVCNTGPMVSGDPARFFERFRKHNAASDSPGLGLSIVQQICQYYGFAARYYFEPETSLHTLRVEFTPPTTVPAPAAPPAAG</sequence>
<dbReference type="Gene3D" id="3.30.565.10">
    <property type="entry name" value="Histidine kinase-like ATPase, C-terminal domain"/>
    <property type="match status" value="1"/>
</dbReference>
<keyword evidence="6 10" id="KW-0418">Kinase</keyword>
<dbReference type="InterPro" id="IPR003661">
    <property type="entry name" value="HisK_dim/P_dom"/>
</dbReference>
<dbReference type="InterPro" id="IPR003594">
    <property type="entry name" value="HATPase_dom"/>
</dbReference>
<evidence type="ECO:0000256" key="7">
    <source>
        <dbReference type="ARBA" id="ARBA00022989"/>
    </source>
</evidence>
<dbReference type="Gene3D" id="1.10.287.130">
    <property type="match status" value="1"/>
</dbReference>
<evidence type="ECO:0000256" key="5">
    <source>
        <dbReference type="ARBA" id="ARBA00022692"/>
    </source>
</evidence>
<keyword evidence="7 8" id="KW-1133">Transmembrane helix</keyword>
<reference evidence="10 11" key="1">
    <citation type="submission" date="2018-12" db="EMBL/GenBank/DDBJ databases">
        <authorList>
            <person name="Feng G."/>
            <person name="Zhu H."/>
        </authorList>
    </citation>
    <scope>NUCLEOTIDE SEQUENCE [LARGE SCALE GENOMIC DNA]</scope>
    <source>
        <strain evidence="10 11">9PBR-2</strain>
    </source>
</reference>
<dbReference type="EC" id="2.7.13.3" evidence="2"/>
<evidence type="ECO:0000313" key="11">
    <source>
        <dbReference type="Proteomes" id="UP000280066"/>
    </source>
</evidence>
<keyword evidence="3" id="KW-0597">Phosphoprotein</keyword>
<evidence type="ECO:0000259" key="9">
    <source>
        <dbReference type="PROSITE" id="PS50109"/>
    </source>
</evidence>
<accession>A0A3R9MGR7</accession>
<dbReference type="SUPFAM" id="SSF55874">
    <property type="entry name" value="ATPase domain of HSP90 chaperone/DNA topoisomerase II/histidine kinase"/>
    <property type="match status" value="1"/>
</dbReference>
<feature type="transmembrane region" description="Helical" evidence="8">
    <location>
        <begin position="12"/>
        <end position="30"/>
    </location>
</feature>
<dbReference type="PANTHER" id="PTHR45436:SF5">
    <property type="entry name" value="SENSOR HISTIDINE KINASE TRCS"/>
    <property type="match status" value="1"/>
</dbReference>
<dbReference type="GO" id="GO:0005886">
    <property type="term" value="C:plasma membrane"/>
    <property type="evidence" value="ECO:0007669"/>
    <property type="project" value="TreeGrafter"/>
</dbReference>
<protein>
    <recommendedName>
        <fullName evidence="2">histidine kinase</fullName>
        <ecNumber evidence="2">2.7.13.3</ecNumber>
    </recommendedName>
</protein>
<evidence type="ECO:0000256" key="6">
    <source>
        <dbReference type="ARBA" id="ARBA00022777"/>
    </source>
</evidence>
<name>A0A3R9MGR7_9BACT</name>
<evidence type="ECO:0000256" key="8">
    <source>
        <dbReference type="SAM" id="Phobius"/>
    </source>
</evidence>
<dbReference type="Pfam" id="PF02518">
    <property type="entry name" value="HATPase_c"/>
    <property type="match status" value="1"/>
</dbReference>
<comment type="catalytic activity">
    <reaction evidence="1">
        <text>ATP + protein L-histidine = ADP + protein N-phospho-L-histidine.</text>
        <dbReference type="EC" id="2.7.13.3"/>
    </reaction>
</comment>
<dbReference type="EMBL" id="RWIS01000009">
    <property type="protein sequence ID" value="RSK31063.1"/>
    <property type="molecule type" value="Genomic_DNA"/>
</dbReference>
<dbReference type="RefSeq" id="WP_125431327.1">
    <property type="nucleotide sequence ID" value="NZ_RWIS01000009.1"/>
</dbReference>
<feature type="transmembrane region" description="Helical" evidence="8">
    <location>
        <begin position="123"/>
        <end position="145"/>
    </location>
</feature>
<evidence type="ECO:0000256" key="4">
    <source>
        <dbReference type="ARBA" id="ARBA00022679"/>
    </source>
</evidence>
<evidence type="ECO:0000256" key="3">
    <source>
        <dbReference type="ARBA" id="ARBA00022553"/>
    </source>
</evidence>
<dbReference type="OrthoDB" id="1522504at2"/>
<evidence type="ECO:0000313" key="10">
    <source>
        <dbReference type="EMBL" id="RSK31063.1"/>
    </source>
</evidence>
<dbReference type="CDD" id="cd00082">
    <property type="entry name" value="HisKA"/>
    <property type="match status" value="1"/>
</dbReference>
<comment type="caution">
    <text evidence="10">The sequence shown here is derived from an EMBL/GenBank/DDBJ whole genome shotgun (WGS) entry which is preliminary data.</text>
</comment>
<keyword evidence="5 8" id="KW-0812">Transmembrane</keyword>
<dbReference type="SMART" id="SM00388">
    <property type="entry name" value="HisKA"/>
    <property type="match status" value="1"/>
</dbReference>
<dbReference type="InterPro" id="IPR005467">
    <property type="entry name" value="His_kinase_dom"/>
</dbReference>
<evidence type="ECO:0000256" key="1">
    <source>
        <dbReference type="ARBA" id="ARBA00000085"/>
    </source>
</evidence>
<dbReference type="PROSITE" id="PS50109">
    <property type="entry name" value="HIS_KIN"/>
    <property type="match status" value="1"/>
</dbReference>
<gene>
    <name evidence="10" type="ORF">EI290_13650</name>
</gene>
<dbReference type="Proteomes" id="UP000280066">
    <property type="component" value="Unassembled WGS sequence"/>
</dbReference>
<proteinExistence type="predicted"/>